<proteinExistence type="predicted"/>
<dbReference type="AlphaFoldDB" id="A0AAX4HZ91"/>
<dbReference type="Proteomes" id="UP001322277">
    <property type="component" value="Chromosome 1"/>
</dbReference>
<protein>
    <submittedName>
        <fullName evidence="2">Uncharacterized protein</fullName>
    </submittedName>
</protein>
<accession>A0AAX4HZ91</accession>
<sequence>MFPPDGEHRCQTRHSAINVPSSPFAVAARSAGPRAPAKDRIDSGHPMAPQGSKNTGTRLPAPSGDSRKNQPPPPPWAIRIPPSPSVLSLCAKTKSPQSEGVR</sequence>
<feature type="compositionally biased region" description="Basic and acidic residues" evidence="1">
    <location>
        <begin position="1"/>
        <end position="10"/>
    </location>
</feature>
<dbReference type="EMBL" id="CP137305">
    <property type="protein sequence ID" value="WQF76153.1"/>
    <property type="molecule type" value="Genomic_DNA"/>
</dbReference>
<feature type="compositionally biased region" description="Pro residues" evidence="1">
    <location>
        <begin position="70"/>
        <end position="84"/>
    </location>
</feature>
<evidence type="ECO:0000256" key="1">
    <source>
        <dbReference type="SAM" id="MobiDB-lite"/>
    </source>
</evidence>
<evidence type="ECO:0000313" key="3">
    <source>
        <dbReference type="Proteomes" id="UP001322277"/>
    </source>
</evidence>
<name>A0AAX4HZ91_9PEZI</name>
<dbReference type="RefSeq" id="XP_062773377.1">
    <property type="nucleotide sequence ID" value="XM_062917326.1"/>
</dbReference>
<keyword evidence="3" id="KW-1185">Reference proteome</keyword>
<dbReference type="GeneID" id="87937670"/>
<gene>
    <name evidence="2" type="ORF">CDEST_01167</name>
</gene>
<dbReference type="KEGG" id="cdet:87937670"/>
<feature type="region of interest" description="Disordered" evidence="1">
    <location>
        <begin position="1"/>
        <end position="102"/>
    </location>
</feature>
<evidence type="ECO:0000313" key="2">
    <source>
        <dbReference type="EMBL" id="WQF76153.1"/>
    </source>
</evidence>
<reference evidence="3" key="1">
    <citation type="journal article" date="2023" name="bioRxiv">
        <title>Complete genome of the Medicago anthracnose fungus, Colletotrichum destructivum, reveals a mini-chromosome-like region within a core chromosome.</title>
        <authorList>
            <person name="Lapalu N."/>
            <person name="Simon A."/>
            <person name="Lu A."/>
            <person name="Plaumann P.-L."/>
            <person name="Amselem J."/>
            <person name="Pigne S."/>
            <person name="Auger A."/>
            <person name="Koch C."/>
            <person name="Dallery J.-F."/>
            <person name="O'Connell R.J."/>
        </authorList>
    </citation>
    <scope>NUCLEOTIDE SEQUENCE [LARGE SCALE GENOMIC DNA]</scope>
    <source>
        <strain evidence="3">CBS 520.97</strain>
    </source>
</reference>
<organism evidence="2 3">
    <name type="scientific">Colletotrichum destructivum</name>
    <dbReference type="NCBI Taxonomy" id="34406"/>
    <lineage>
        <taxon>Eukaryota</taxon>
        <taxon>Fungi</taxon>
        <taxon>Dikarya</taxon>
        <taxon>Ascomycota</taxon>
        <taxon>Pezizomycotina</taxon>
        <taxon>Sordariomycetes</taxon>
        <taxon>Hypocreomycetidae</taxon>
        <taxon>Glomerellales</taxon>
        <taxon>Glomerellaceae</taxon>
        <taxon>Colletotrichum</taxon>
        <taxon>Colletotrichum destructivum species complex</taxon>
    </lineage>
</organism>